<comment type="similarity">
    <text evidence="3">Belongs to the cytochrome P450 family.</text>
</comment>
<dbReference type="GO" id="GO:0004497">
    <property type="term" value="F:monooxygenase activity"/>
    <property type="evidence" value="ECO:0007669"/>
    <property type="project" value="UniProtKB-KW"/>
</dbReference>
<dbReference type="EMBL" id="BQKI01000008">
    <property type="protein sequence ID" value="GJN00102.1"/>
    <property type="molecule type" value="Genomic_DNA"/>
</dbReference>
<comment type="subcellular location">
    <subcellularLocation>
        <location evidence="2">Membrane</location>
        <topology evidence="2">Single-pass membrane protein</topology>
    </subcellularLocation>
</comment>
<dbReference type="Gene3D" id="1.10.630.10">
    <property type="entry name" value="Cytochrome P450"/>
    <property type="match status" value="2"/>
</dbReference>
<evidence type="ECO:0000256" key="1">
    <source>
        <dbReference type="ARBA" id="ARBA00001971"/>
    </source>
</evidence>
<evidence type="ECO:0000256" key="6">
    <source>
        <dbReference type="ARBA" id="ARBA00022723"/>
    </source>
</evidence>
<dbReference type="Proteomes" id="UP001054889">
    <property type="component" value="Unassembled WGS sequence"/>
</dbReference>
<protein>
    <submittedName>
        <fullName evidence="12">Uncharacterized protein</fullName>
    </submittedName>
</protein>
<dbReference type="AlphaFoldDB" id="A0AAV5CQE1"/>
<evidence type="ECO:0000256" key="3">
    <source>
        <dbReference type="ARBA" id="ARBA00010617"/>
    </source>
</evidence>
<dbReference type="GO" id="GO:0016020">
    <property type="term" value="C:membrane"/>
    <property type="evidence" value="ECO:0007669"/>
    <property type="project" value="UniProtKB-SubCell"/>
</dbReference>
<evidence type="ECO:0000256" key="5">
    <source>
        <dbReference type="ARBA" id="ARBA00022692"/>
    </source>
</evidence>
<dbReference type="InterPro" id="IPR052306">
    <property type="entry name" value="CYP450_71D"/>
</dbReference>
<dbReference type="PANTHER" id="PTHR47953:SF19">
    <property type="entry name" value="OS06G0641600 PROTEIN"/>
    <property type="match status" value="1"/>
</dbReference>
<evidence type="ECO:0000313" key="13">
    <source>
        <dbReference type="Proteomes" id="UP001054889"/>
    </source>
</evidence>
<evidence type="ECO:0000256" key="4">
    <source>
        <dbReference type="ARBA" id="ARBA00022617"/>
    </source>
</evidence>
<reference evidence="12" key="1">
    <citation type="journal article" date="2018" name="DNA Res.">
        <title>Multiple hybrid de novo genome assembly of finger millet, an orphan allotetraploid crop.</title>
        <authorList>
            <person name="Hatakeyama M."/>
            <person name="Aluri S."/>
            <person name="Balachadran M.T."/>
            <person name="Sivarajan S.R."/>
            <person name="Patrignani A."/>
            <person name="Gruter S."/>
            <person name="Poveda L."/>
            <person name="Shimizu-Inatsugi R."/>
            <person name="Baeten J."/>
            <person name="Francoijs K.J."/>
            <person name="Nataraja K.N."/>
            <person name="Reddy Y.A.N."/>
            <person name="Phadnis S."/>
            <person name="Ravikumar R.L."/>
            <person name="Schlapbach R."/>
            <person name="Sreeman S.M."/>
            <person name="Shimizu K.K."/>
        </authorList>
    </citation>
    <scope>NUCLEOTIDE SEQUENCE</scope>
</reference>
<proteinExistence type="inferred from homology"/>
<keyword evidence="7" id="KW-1133">Transmembrane helix</keyword>
<dbReference type="InterPro" id="IPR002401">
    <property type="entry name" value="Cyt_P450_E_grp-I"/>
</dbReference>
<keyword evidence="10" id="KW-0503">Monooxygenase</keyword>
<keyword evidence="5" id="KW-0812">Transmembrane</keyword>
<keyword evidence="13" id="KW-1185">Reference proteome</keyword>
<evidence type="ECO:0000256" key="9">
    <source>
        <dbReference type="ARBA" id="ARBA00023004"/>
    </source>
</evidence>
<dbReference type="InterPro" id="IPR036396">
    <property type="entry name" value="Cyt_P450_sf"/>
</dbReference>
<dbReference type="Pfam" id="PF00067">
    <property type="entry name" value="p450"/>
    <property type="match status" value="2"/>
</dbReference>
<comment type="caution">
    <text evidence="12">The sequence shown here is derived from an EMBL/GenBank/DDBJ whole genome shotgun (WGS) entry which is preliminary data.</text>
</comment>
<gene>
    <name evidence="12" type="primary">ga17261</name>
    <name evidence="12" type="ORF">PR202_ga17261</name>
</gene>
<keyword evidence="4" id="KW-0349">Heme</keyword>
<dbReference type="GO" id="GO:0005506">
    <property type="term" value="F:iron ion binding"/>
    <property type="evidence" value="ECO:0007669"/>
    <property type="project" value="InterPro"/>
</dbReference>
<sequence length="215" mass="23312">MGSALKLLAGFNLIDLFPALRPAKVIGGRSLREARQVHARLDRMVKSIIHTHAQAMAADREKEDLLHILLRLQKGGGLKTTLTTDVISSTLFELFSAGSETTMTTITWAMSELMRNPHAMEGAQAEIRQLLQGKAKVREEDIERATHLLADGDQGDTSVASAGGAGRRMCPGLMFGLSNIELTLATLLYHFDWKLPNGASSTELDMSESQGINGA</sequence>
<keyword evidence="8" id="KW-0560">Oxidoreductase</keyword>
<dbReference type="GO" id="GO:0016705">
    <property type="term" value="F:oxidoreductase activity, acting on paired donors, with incorporation or reduction of molecular oxygen"/>
    <property type="evidence" value="ECO:0007669"/>
    <property type="project" value="InterPro"/>
</dbReference>
<dbReference type="InterPro" id="IPR001128">
    <property type="entry name" value="Cyt_P450"/>
</dbReference>
<evidence type="ECO:0000256" key="8">
    <source>
        <dbReference type="ARBA" id="ARBA00023002"/>
    </source>
</evidence>
<organism evidence="12 13">
    <name type="scientific">Eleusine coracana subsp. coracana</name>
    <dbReference type="NCBI Taxonomy" id="191504"/>
    <lineage>
        <taxon>Eukaryota</taxon>
        <taxon>Viridiplantae</taxon>
        <taxon>Streptophyta</taxon>
        <taxon>Embryophyta</taxon>
        <taxon>Tracheophyta</taxon>
        <taxon>Spermatophyta</taxon>
        <taxon>Magnoliopsida</taxon>
        <taxon>Liliopsida</taxon>
        <taxon>Poales</taxon>
        <taxon>Poaceae</taxon>
        <taxon>PACMAD clade</taxon>
        <taxon>Chloridoideae</taxon>
        <taxon>Cynodonteae</taxon>
        <taxon>Eleusininae</taxon>
        <taxon>Eleusine</taxon>
    </lineage>
</organism>
<accession>A0AAV5CQE1</accession>
<evidence type="ECO:0000256" key="7">
    <source>
        <dbReference type="ARBA" id="ARBA00022989"/>
    </source>
</evidence>
<keyword evidence="9" id="KW-0408">Iron</keyword>
<evidence type="ECO:0000256" key="2">
    <source>
        <dbReference type="ARBA" id="ARBA00004167"/>
    </source>
</evidence>
<keyword evidence="11" id="KW-0472">Membrane</keyword>
<keyword evidence="6" id="KW-0479">Metal-binding</keyword>
<dbReference type="PANTHER" id="PTHR47953">
    <property type="entry name" value="OS08G0105600 PROTEIN"/>
    <property type="match status" value="1"/>
</dbReference>
<dbReference type="GO" id="GO:0020037">
    <property type="term" value="F:heme binding"/>
    <property type="evidence" value="ECO:0007669"/>
    <property type="project" value="InterPro"/>
</dbReference>
<reference evidence="12" key="2">
    <citation type="submission" date="2021-12" db="EMBL/GenBank/DDBJ databases">
        <title>Resequencing data analysis of finger millet.</title>
        <authorList>
            <person name="Hatakeyama M."/>
            <person name="Aluri S."/>
            <person name="Balachadran M.T."/>
            <person name="Sivarajan S.R."/>
            <person name="Poveda L."/>
            <person name="Shimizu-Inatsugi R."/>
            <person name="Schlapbach R."/>
            <person name="Sreeman S.M."/>
            <person name="Shimizu K.K."/>
        </authorList>
    </citation>
    <scope>NUCLEOTIDE SEQUENCE</scope>
</reference>
<comment type="cofactor">
    <cofactor evidence="1">
        <name>heme</name>
        <dbReference type="ChEBI" id="CHEBI:30413"/>
    </cofactor>
</comment>
<evidence type="ECO:0000256" key="10">
    <source>
        <dbReference type="ARBA" id="ARBA00023033"/>
    </source>
</evidence>
<dbReference type="SUPFAM" id="SSF48264">
    <property type="entry name" value="Cytochrome P450"/>
    <property type="match status" value="1"/>
</dbReference>
<name>A0AAV5CQE1_ELECO</name>
<dbReference type="PRINTS" id="PR00463">
    <property type="entry name" value="EP450I"/>
</dbReference>
<evidence type="ECO:0000256" key="11">
    <source>
        <dbReference type="ARBA" id="ARBA00023136"/>
    </source>
</evidence>
<evidence type="ECO:0000313" key="12">
    <source>
        <dbReference type="EMBL" id="GJN00102.1"/>
    </source>
</evidence>